<name>A0A7C9VMI3_9BRAD</name>
<evidence type="ECO:0008006" key="3">
    <source>
        <dbReference type="Google" id="ProtNLM"/>
    </source>
</evidence>
<dbReference type="SUPFAM" id="SSF54637">
    <property type="entry name" value="Thioesterase/thiol ester dehydrase-isomerase"/>
    <property type="match status" value="2"/>
</dbReference>
<accession>A0A7C9VMI3</accession>
<sequence>MTALRPYSVNAYNLAKNSENKMHDDQVARRFGFQGGLVPGVDVFAYMTHMPVAKWGRAFLERGLMDGRFFKPVYDGETAVVTAEDVDGGLAIKVESRGELCASGTASMPSDTPKISLADFQSVAVAGKTAPASEMSYAAGKWLAIPPFKLGVQGSADYLRDVRETDPLYGNEKIVHTGMLLRTMNWALMENAILGPWIHVGSTIRYLATAAVEDELTVRAKVTGNYDRKGHKFVELDGVIVANGSKPIAHCQHIAIYQPRETTAA</sequence>
<evidence type="ECO:0000313" key="1">
    <source>
        <dbReference type="EMBL" id="NGX98590.1"/>
    </source>
</evidence>
<proteinExistence type="predicted"/>
<dbReference type="InterPro" id="IPR029069">
    <property type="entry name" value="HotDog_dom_sf"/>
</dbReference>
<dbReference type="CDD" id="cd03440">
    <property type="entry name" value="hot_dog"/>
    <property type="match status" value="1"/>
</dbReference>
<dbReference type="AlphaFoldDB" id="A0A7C9VMI3"/>
<dbReference type="Gene3D" id="3.10.129.10">
    <property type="entry name" value="Hotdog Thioesterase"/>
    <property type="match status" value="2"/>
</dbReference>
<reference evidence="1" key="1">
    <citation type="submission" date="2020-02" db="EMBL/GenBank/DDBJ databases">
        <title>Draft genome sequence of Candidatus Afipia apatlaquensis IBT-C3, a potential strain for decolorization of textile dyes.</title>
        <authorList>
            <person name="Sanchez-Reyes A."/>
            <person name="Breton-Deval L."/>
            <person name="Mangelson H."/>
            <person name="Sanchez-Flores A."/>
        </authorList>
    </citation>
    <scope>NUCLEOTIDE SEQUENCE [LARGE SCALE GENOMIC DNA]</scope>
    <source>
        <strain evidence="1">IBT-C3</strain>
    </source>
</reference>
<evidence type="ECO:0000313" key="2">
    <source>
        <dbReference type="Proteomes" id="UP000480266"/>
    </source>
</evidence>
<dbReference type="EMBL" id="JAAMRR010001337">
    <property type="protein sequence ID" value="NGX98590.1"/>
    <property type="molecule type" value="Genomic_DNA"/>
</dbReference>
<comment type="caution">
    <text evidence="1">The sequence shown here is derived from an EMBL/GenBank/DDBJ whole genome shotgun (WGS) entry which is preliminary data.</text>
</comment>
<dbReference type="Proteomes" id="UP000480266">
    <property type="component" value="Unassembled WGS sequence"/>
</dbReference>
<protein>
    <recommendedName>
        <fullName evidence="3">MaoC-like domain-containing protein</fullName>
    </recommendedName>
</protein>
<gene>
    <name evidence="1" type="ORF">G4V63_26290</name>
</gene>
<organism evidence="1 2">
    <name type="scientific">Candidatus Afipia apatlaquensis</name>
    <dbReference type="NCBI Taxonomy" id="2712852"/>
    <lineage>
        <taxon>Bacteria</taxon>
        <taxon>Pseudomonadati</taxon>
        <taxon>Pseudomonadota</taxon>
        <taxon>Alphaproteobacteria</taxon>
        <taxon>Hyphomicrobiales</taxon>
        <taxon>Nitrobacteraceae</taxon>
        <taxon>Afipia</taxon>
    </lineage>
</organism>
<keyword evidence="2" id="KW-1185">Reference proteome</keyword>